<evidence type="ECO:0000313" key="2">
    <source>
        <dbReference type="Proteomes" id="UP000053105"/>
    </source>
</evidence>
<gene>
    <name evidence="1" type="ORF">WN51_10927</name>
</gene>
<sequence>SCLRKLFFLPRKEAEKVSKSIIVVSFRGRVADYATPPREFVASALHLKRSDFLGYPPLKSLSVIVLLVSRKEEYFIIRRFS</sequence>
<reference evidence="1 2" key="1">
    <citation type="submission" date="2015-07" db="EMBL/GenBank/DDBJ databases">
        <title>The genome of Melipona quadrifasciata.</title>
        <authorList>
            <person name="Pan H."/>
            <person name="Kapheim K."/>
        </authorList>
    </citation>
    <scope>NUCLEOTIDE SEQUENCE [LARGE SCALE GENOMIC DNA]</scope>
    <source>
        <strain evidence="1">0111107301</strain>
        <tissue evidence="1">Whole body</tissue>
    </source>
</reference>
<dbReference type="Proteomes" id="UP000053105">
    <property type="component" value="Unassembled WGS sequence"/>
</dbReference>
<dbReference type="AlphaFoldDB" id="A0A0M9A3A8"/>
<keyword evidence="2" id="KW-1185">Reference proteome</keyword>
<name>A0A0M9A3A8_9HYME</name>
<feature type="non-terminal residue" evidence="1">
    <location>
        <position position="1"/>
    </location>
</feature>
<proteinExistence type="predicted"/>
<organism evidence="1 2">
    <name type="scientific">Melipona quadrifasciata</name>
    <dbReference type="NCBI Taxonomy" id="166423"/>
    <lineage>
        <taxon>Eukaryota</taxon>
        <taxon>Metazoa</taxon>
        <taxon>Ecdysozoa</taxon>
        <taxon>Arthropoda</taxon>
        <taxon>Hexapoda</taxon>
        <taxon>Insecta</taxon>
        <taxon>Pterygota</taxon>
        <taxon>Neoptera</taxon>
        <taxon>Endopterygota</taxon>
        <taxon>Hymenoptera</taxon>
        <taxon>Apocrita</taxon>
        <taxon>Aculeata</taxon>
        <taxon>Apoidea</taxon>
        <taxon>Anthophila</taxon>
        <taxon>Apidae</taxon>
        <taxon>Melipona</taxon>
    </lineage>
</organism>
<dbReference type="EMBL" id="KQ435749">
    <property type="protein sequence ID" value="KOX76400.1"/>
    <property type="molecule type" value="Genomic_DNA"/>
</dbReference>
<feature type="non-terminal residue" evidence="1">
    <location>
        <position position="81"/>
    </location>
</feature>
<protein>
    <submittedName>
        <fullName evidence="1">Uncharacterized protein</fullName>
    </submittedName>
</protein>
<accession>A0A0M9A3A8</accession>
<evidence type="ECO:0000313" key="1">
    <source>
        <dbReference type="EMBL" id="KOX76400.1"/>
    </source>
</evidence>